<reference evidence="1" key="1">
    <citation type="submission" date="2022-11" db="EMBL/GenBank/DDBJ databases">
        <title>Genome Sequence of Boeremia exigua.</title>
        <authorList>
            <person name="Buettner E."/>
        </authorList>
    </citation>
    <scope>NUCLEOTIDE SEQUENCE</scope>
    <source>
        <strain evidence="1">CU02</strain>
    </source>
</reference>
<accession>A0ACC2I1Y3</accession>
<name>A0ACC2I1Y3_9PLEO</name>
<sequence length="424" mass="46517">MVSPKRLFATLLFGGPAQKWHGKGPKLYSGEIRSCEDVPRTPSHVHIRSRGCPPVQPPSVANRSTVLEQSHETHRAGNLVYTKTLATAVGASPLHVAIDKLQGATIGVLVLDLAVSPTSWVFFSNSTNLSCWPVPESAIAIRDAGMDRGFAIQVNLRLASSSDGCDVTSERAHVASVAVGGSRPSVDRGAAAQQAEQVVTKRRLRNRSPYVHDRGCIGASGIAKWLRLVRMLVAMRKMMFEILRTILEVAPTRSPLPPNMATQTPSTNGEQSAEYKALWANKYRGATVEDLDPPPALSVKPTDPISWALMSGLERDYTHLTVVSEENRALLGYISIPRLQELLKERKVNENDAVEAAMHKFQRRGRRYKVIDMETPLEELEEFFKGGVDGSGKQEFAVVTDASRKFVLGVATTDDLDKFLKTRA</sequence>
<evidence type="ECO:0000313" key="1">
    <source>
        <dbReference type="EMBL" id="KAJ8108751.1"/>
    </source>
</evidence>
<dbReference type="Proteomes" id="UP001153331">
    <property type="component" value="Unassembled WGS sequence"/>
</dbReference>
<comment type="caution">
    <text evidence="1">The sequence shown here is derived from an EMBL/GenBank/DDBJ whole genome shotgun (WGS) entry which is preliminary data.</text>
</comment>
<dbReference type="EMBL" id="JAPHNI010000703">
    <property type="protein sequence ID" value="KAJ8108751.1"/>
    <property type="molecule type" value="Genomic_DNA"/>
</dbReference>
<proteinExistence type="predicted"/>
<organism evidence="1 2">
    <name type="scientific">Boeremia exigua</name>
    <dbReference type="NCBI Taxonomy" id="749465"/>
    <lineage>
        <taxon>Eukaryota</taxon>
        <taxon>Fungi</taxon>
        <taxon>Dikarya</taxon>
        <taxon>Ascomycota</taxon>
        <taxon>Pezizomycotina</taxon>
        <taxon>Dothideomycetes</taxon>
        <taxon>Pleosporomycetidae</taxon>
        <taxon>Pleosporales</taxon>
        <taxon>Pleosporineae</taxon>
        <taxon>Didymellaceae</taxon>
        <taxon>Boeremia</taxon>
    </lineage>
</organism>
<gene>
    <name evidence="1" type="ORF">OPT61_g7954</name>
</gene>
<evidence type="ECO:0000313" key="2">
    <source>
        <dbReference type="Proteomes" id="UP001153331"/>
    </source>
</evidence>
<keyword evidence="2" id="KW-1185">Reference proteome</keyword>
<protein>
    <submittedName>
        <fullName evidence="1">Uncharacterized protein</fullName>
    </submittedName>
</protein>